<evidence type="ECO:0000256" key="4">
    <source>
        <dbReference type="ARBA" id="ARBA00023242"/>
    </source>
</evidence>
<protein>
    <recommendedName>
        <fullName evidence="6">BZIP domain-containing protein</fullName>
    </recommendedName>
</protein>
<feature type="compositionally biased region" description="Basic residues" evidence="5">
    <location>
        <begin position="102"/>
        <end position="114"/>
    </location>
</feature>
<dbReference type="OrthoDB" id="295274at2759"/>
<dbReference type="EMBL" id="JAGMUU010000024">
    <property type="protein sequence ID" value="KAH7125076.1"/>
    <property type="molecule type" value="Genomic_DNA"/>
</dbReference>
<keyword evidence="2" id="KW-0805">Transcription regulation</keyword>
<dbReference type="GO" id="GO:0005634">
    <property type="term" value="C:nucleus"/>
    <property type="evidence" value="ECO:0007669"/>
    <property type="project" value="UniProtKB-SubCell"/>
</dbReference>
<dbReference type="AlphaFoldDB" id="A0A9P9DTN1"/>
<dbReference type="PANTHER" id="PTHR19304">
    <property type="entry name" value="CYCLIC-AMP RESPONSE ELEMENT BINDING PROTEIN"/>
    <property type="match status" value="1"/>
</dbReference>
<keyword evidence="4" id="KW-0539">Nucleus</keyword>
<keyword evidence="3" id="KW-0804">Transcription</keyword>
<dbReference type="SUPFAM" id="SSF57959">
    <property type="entry name" value="Leucine zipper domain"/>
    <property type="match status" value="1"/>
</dbReference>
<gene>
    <name evidence="7" type="ORF">B0J13DRAFT_151584</name>
</gene>
<evidence type="ECO:0000313" key="8">
    <source>
        <dbReference type="Proteomes" id="UP000717696"/>
    </source>
</evidence>
<reference evidence="7" key="1">
    <citation type="journal article" date="2021" name="Nat. Commun.">
        <title>Genetic determinants of endophytism in the Arabidopsis root mycobiome.</title>
        <authorList>
            <person name="Mesny F."/>
            <person name="Miyauchi S."/>
            <person name="Thiergart T."/>
            <person name="Pickel B."/>
            <person name="Atanasova L."/>
            <person name="Karlsson M."/>
            <person name="Huettel B."/>
            <person name="Barry K.W."/>
            <person name="Haridas S."/>
            <person name="Chen C."/>
            <person name="Bauer D."/>
            <person name="Andreopoulos W."/>
            <person name="Pangilinan J."/>
            <person name="LaButti K."/>
            <person name="Riley R."/>
            <person name="Lipzen A."/>
            <person name="Clum A."/>
            <person name="Drula E."/>
            <person name="Henrissat B."/>
            <person name="Kohler A."/>
            <person name="Grigoriev I.V."/>
            <person name="Martin F.M."/>
            <person name="Hacquard S."/>
        </authorList>
    </citation>
    <scope>NUCLEOTIDE SEQUENCE</scope>
    <source>
        <strain evidence="7">MPI-CAGE-AT-0021</strain>
    </source>
</reference>
<evidence type="ECO:0000256" key="1">
    <source>
        <dbReference type="ARBA" id="ARBA00004123"/>
    </source>
</evidence>
<dbReference type="Gene3D" id="1.20.5.170">
    <property type="match status" value="1"/>
</dbReference>
<dbReference type="Pfam" id="PF00170">
    <property type="entry name" value="bZIP_1"/>
    <property type="match status" value="1"/>
</dbReference>
<dbReference type="InterPro" id="IPR046347">
    <property type="entry name" value="bZIP_sf"/>
</dbReference>
<dbReference type="PROSITE" id="PS50217">
    <property type="entry name" value="BZIP"/>
    <property type="match status" value="1"/>
</dbReference>
<dbReference type="InterPro" id="IPR004827">
    <property type="entry name" value="bZIP"/>
</dbReference>
<proteinExistence type="predicted"/>
<dbReference type="GO" id="GO:0003700">
    <property type="term" value="F:DNA-binding transcription factor activity"/>
    <property type="evidence" value="ECO:0007669"/>
    <property type="project" value="InterPro"/>
</dbReference>
<feature type="compositionally biased region" description="Polar residues" evidence="5">
    <location>
        <begin position="291"/>
        <end position="309"/>
    </location>
</feature>
<dbReference type="SMART" id="SM00338">
    <property type="entry name" value="BRLZ"/>
    <property type="match status" value="1"/>
</dbReference>
<evidence type="ECO:0000259" key="6">
    <source>
        <dbReference type="PROSITE" id="PS50217"/>
    </source>
</evidence>
<organism evidence="7 8">
    <name type="scientific">Dactylonectria estremocensis</name>
    <dbReference type="NCBI Taxonomy" id="1079267"/>
    <lineage>
        <taxon>Eukaryota</taxon>
        <taxon>Fungi</taxon>
        <taxon>Dikarya</taxon>
        <taxon>Ascomycota</taxon>
        <taxon>Pezizomycotina</taxon>
        <taxon>Sordariomycetes</taxon>
        <taxon>Hypocreomycetidae</taxon>
        <taxon>Hypocreales</taxon>
        <taxon>Nectriaceae</taxon>
        <taxon>Dactylonectria</taxon>
    </lineage>
</organism>
<feature type="region of interest" description="Disordered" evidence="5">
    <location>
        <begin position="257"/>
        <end position="309"/>
    </location>
</feature>
<keyword evidence="8" id="KW-1185">Reference proteome</keyword>
<name>A0A9P9DTN1_9HYPO</name>
<dbReference type="Proteomes" id="UP000717696">
    <property type="component" value="Unassembled WGS sequence"/>
</dbReference>
<feature type="compositionally biased region" description="Low complexity" evidence="5">
    <location>
        <begin position="275"/>
        <end position="290"/>
    </location>
</feature>
<accession>A0A9P9DTN1</accession>
<evidence type="ECO:0000256" key="3">
    <source>
        <dbReference type="ARBA" id="ARBA00023163"/>
    </source>
</evidence>
<evidence type="ECO:0000256" key="2">
    <source>
        <dbReference type="ARBA" id="ARBA00023015"/>
    </source>
</evidence>
<dbReference type="PROSITE" id="PS00036">
    <property type="entry name" value="BZIP_BASIC"/>
    <property type="match status" value="1"/>
</dbReference>
<evidence type="ECO:0000256" key="5">
    <source>
        <dbReference type="SAM" id="MobiDB-lite"/>
    </source>
</evidence>
<dbReference type="InterPro" id="IPR051027">
    <property type="entry name" value="bZIP_transcription_factors"/>
</dbReference>
<comment type="caution">
    <text evidence="7">The sequence shown here is derived from an EMBL/GenBank/DDBJ whole genome shotgun (WGS) entry which is preliminary data.</text>
</comment>
<sequence length="376" mass="41324">MAGDFTFGQYFDGIASTPAAGCLMTNPPFRISTSSPASRSHMAHQQAMNQVIEGSFFDEAICPSPISTEVDLRYPQPPSQYITAAKTPEYQPSQTVLPTAKREKKPSCRPRNQRKSQESSSLSETGASALVSNVPKPRKRGQKPKVELIEPAKARRKQKGESNDAEGLPKESRRLRILERNRIAATKCRLRKRDEASALASREQAMEDQNRYLSTYFDQLTAEAYHLKAQLLQHTDCNCFLIQKYIANEARKSVDGLSSCSSAFQPPDGLTPPNRRVSSGSRTSGTDSLSIQTPNMESATPTWTDPLQQGSRSSVVGDDLFDMVLEPLQKEPLPAPIQSISNVASLSRCDQGVFGSSGPQPQPVVGMVWGSQWGFQ</sequence>
<feature type="region of interest" description="Disordered" evidence="5">
    <location>
        <begin position="82"/>
        <end position="173"/>
    </location>
</feature>
<feature type="compositionally biased region" description="Basic and acidic residues" evidence="5">
    <location>
        <begin position="144"/>
        <end position="173"/>
    </location>
</feature>
<comment type="subcellular location">
    <subcellularLocation>
        <location evidence="1">Nucleus</location>
    </subcellularLocation>
</comment>
<feature type="domain" description="BZIP" evidence="6">
    <location>
        <begin position="171"/>
        <end position="234"/>
    </location>
</feature>
<evidence type="ECO:0000313" key="7">
    <source>
        <dbReference type="EMBL" id="KAH7125076.1"/>
    </source>
</evidence>
<dbReference type="CDD" id="cd14687">
    <property type="entry name" value="bZIP_ATF2"/>
    <property type="match status" value="1"/>
</dbReference>